<accession>A0A9P1H659</accession>
<comment type="similarity">
    <text evidence="1 5">Belongs to the aldehyde dehydrogenase family.</text>
</comment>
<keyword evidence="8" id="KW-1185">Reference proteome</keyword>
<dbReference type="OrthoDB" id="310895at2759"/>
<reference evidence="7" key="1">
    <citation type="submission" date="2022-11" db="EMBL/GenBank/DDBJ databases">
        <authorList>
            <person name="Scott C."/>
            <person name="Bruce N."/>
        </authorList>
    </citation>
    <scope>NUCLEOTIDE SEQUENCE</scope>
</reference>
<evidence type="ECO:0000313" key="8">
    <source>
        <dbReference type="Proteomes" id="UP000838763"/>
    </source>
</evidence>
<sequence length="497" mass="53902">MVAAPNTLNEAQQLFVSGEHRSSSDNSQFDVINPMTGEVVYACASATVQDASDAIDSAHVAYKSWSKTGPSVRRAIFLKAADILEGYARGDAPEILRAEVSATETWIRVNIFATAGVLRRRRAWSRTSRGDRSRGSAGYYGFDREEALGVVYAISPWNAPINLTARAIACPLICGNTVVLRPSERSPKSQSLVIKALTEAGLPAGCVNYLPCQPDRAAEISEFAVKHPKVRRINFTGSERVGTIIAGWAASCLKKCVFELGGKAPVIVREDANIQDAVESIVFGGFANNGQVCMSTERVIVHKSIMGQFKEELLARTKQLKCGNHLVDRDVSISGLYMPASAKRVIELVQSAVDGGATLLMGDLQIDGPNKTIVRPHILQGVMREMDLYHQESFGPVMILIEYETDEQSVELANDSDFSLCASIFSRDIMRAMEMAKEVRAGSCHINGPTIYIEPTLPNGGVGGSSGYGRFGGIAGIEEFSERKIISLAQSGMKFHF</sequence>
<dbReference type="InterPro" id="IPR016163">
    <property type="entry name" value="Ald_DH_C"/>
</dbReference>
<dbReference type="GO" id="GO:0016620">
    <property type="term" value="F:oxidoreductase activity, acting on the aldehyde or oxo group of donors, NAD or NADP as acceptor"/>
    <property type="evidence" value="ECO:0007669"/>
    <property type="project" value="InterPro"/>
</dbReference>
<name>A0A9P1H659_9PEZI</name>
<organism evidence="7 8">
    <name type="scientific">Parascedosporium putredinis</name>
    <dbReference type="NCBI Taxonomy" id="1442378"/>
    <lineage>
        <taxon>Eukaryota</taxon>
        <taxon>Fungi</taxon>
        <taxon>Dikarya</taxon>
        <taxon>Ascomycota</taxon>
        <taxon>Pezizomycotina</taxon>
        <taxon>Sordariomycetes</taxon>
        <taxon>Hypocreomycetidae</taxon>
        <taxon>Microascales</taxon>
        <taxon>Microascaceae</taxon>
        <taxon>Parascedosporium</taxon>
    </lineage>
</organism>
<evidence type="ECO:0000256" key="3">
    <source>
        <dbReference type="ARBA" id="ARBA00023027"/>
    </source>
</evidence>
<dbReference type="Gene3D" id="3.40.605.10">
    <property type="entry name" value="Aldehyde Dehydrogenase, Chain A, domain 1"/>
    <property type="match status" value="1"/>
</dbReference>
<dbReference type="InterPro" id="IPR015590">
    <property type="entry name" value="Aldehyde_DH_dom"/>
</dbReference>
<dbReference type="PANTHER" id="PTHR42986">
    <property type="entry name" value="BENZALDEHYDE DEHYDROGENASE YFMT"/>
    <property type="match status" value="1"/>
</dbReference>
<dbReference type="Proteomes" id="UP000838763">
    <property type="component" value="Unassembled WGS sequence"/>
</dbReference>
<dbReference type="SUPFAM" id="SSF53720">
    <property type="entry name" value="ALDH-like"/>
    <property type="match status" value="1"/>
</dbReference>
<keyword evidence="3" id="KW-0520">NAD</keyword>
<proteinExistence type="inferred from homology"/>
<dbReference type="Pfam" id="PF00171">
    <property type="entry name" value="Aldedh"/>
    <property type="match status" value="1"/>
</dbReference>
<dbReference type="Gene3D" id="3.40.309.10">
    <property type="entry name" value="Aldehyde Dehydrogenase, Chain A, domain 2"/>
    <property type="match status" value="1"/>
</dbReference>
<dbReference type="InterPro" id="IPR016161">
    <property type="entry name" value="Ald_DH/histidinol_DH"/>
</dbReference>
<evidence type="ECO:0000256" key="1">
    <source>
        <dbReference type="ARBA" id="ARBA00009986"/>
    </source>
</evidence>
<dbReference type="AlphaFoldDB" id="A0A9P1H659"/>
<dbReference type="PANTHER" id="PTHR42986:SF1">
    <property type="entry name" value="BENZALDEHYDE DEHYDROGENASE YFMT"/>
    <property type="match status" value="1"/>
</dbReference>
<protein>
    <recommendedName>
        <fullName evidence="6">Aldehyde dehydrogenase domain-containing protein</fullName>
    </recommendedName>
</protein>
<feature type="domain" description="Aldehyde dehydrogenase" evidence="6">
    <location>
        <begin position="24"/>
        <end position="485"/>
    </location>
</feature>
<evidence type="ECO:0000259" key="6">
    <source>
        <dbReference type="Pfam" id="PF00171"/>
    </source>
</evidence>
<keyword evidence="2 5" id="KW-0560">Oxidoreductase</keyword>
<evidence type="ECO:0000256" key="2">
    <source>
        <dbReference type="ARBA" id="ARBA00023002"/>
    </source>
</evidence>
<dbReference type="EMBL" id="CALLCH030000015">
    <property type="protein sequence ID" value="CAI4216050.1"/>
    <property type="molecule type" value="Genomic_DNA"/>
</dbReference>
<dbReference type="PROSITE" id="PS00687">
    <property type="entry name" value="ALDEHYDE_DEHYDR_GLU"/>
    <property type="match status" value="1"/>
</dbReference>
<dbReference type="InterPro" id="IPR016162">
    <property type="entry name" value="Ald_DH_N"/>
</dbReference>
<comment type="caution">
    <text evidence="7">The sequence shown here is derived from an EMBL/GenBank/DDBJ whole genome shotgun (WGS) entry which is preliminary data.</text>
</comment>
<evidence type="ECO:0000313" key="7">
    <source>
        <dbReference type="EMBL" id="CAI4216050.1"/>
    </source>
</evidence>
<dbReference type="InterPro" id="IPR029510">
    <property type="entry name" value="Ald_DH_CS_GLU"/>
</dbReference>
<gene>
    <name evidence="7" type="ORF">PPNO1_LOCUS5718</name>
</gene>
<evidence type="ECO:0000256" key="4">
    <source>
        <dbReference type="PROSITE-ProRule" id="PRU10007"/>
    </source>
</evidence>
<evidence type="ECO:0000256" key="5">
    <source>
        <dbReference type="RuleBase" id="RU003345"/>
    </source>
</evidence>
<feature type="active site" evidence="4">
    <location>
        <position position="259"/>
    </location>
</feature>